<comment type="caution">
    <text evidence="2">The sequence shown here is derived from an EMBL/GenBank/DDBJ whole genome shotgun (WGS) entry which is preliminary data.</text>
</comment>
<dbReference type="InterPro" id="IPR043128">
    <property type="entry name" value="Rev_trsase/Diguanyl_cyclase"/>
</dbReference>
<dbReference type="Gene3D" id="3.30.70.270">
    <property type="match status" value="2"/>
</dbReference>
<name>A0AA39VF52_ACESA</name>
<reference evidence="2" key="1">
    <citation type="journal article" date="2022" name="Plant J.">
        <title>Strategies of tolerance reflected in two North American maple genomes.</title>
        <authorList>
            <person name="McEvoy S.L."/>
            <person name="Sezen U.U."/>
            <person name="Trouern-Trend A."/>
            <person name="McMahon S.M."/>
            <person name="Schaberg P.G."/>
            <person name="Yang J."/>
            <person name="Wegrzyn J.L."/>
            <person name="Swenson N.G."/>
        </authorList>
    </citation>
    <scope>NUCLEOTIDE SEQUENCE</scope>
    <source>
        <strain evidence="2">NS2018</strain>
    </source>
</reference>
<evidence type="ECO:0000259" key="1">
    <source>
        <dbReference type="PROSITE" id="PS50878"/>
    </source>
</evidence>
<sequence length="333" mass="38603">MPGIPPNLAAHRLHVDPTFKSVKQERRYFNSNRNTVVQEEVDKLLHTGFIIEARYLEWIANLVMVPKTNGKWRMCVDYTDLNRACPKDNFPLPKIDQLVDSIVGNKTLSFMDAFSGYNQITMHPLDQEKTSFITNQGLYCYKMMPFGLKNPRATYQRLVNKLFKEQIGRTMEVYVDDMITKSQQVEQHPDHPSETFEVLRQNQIRLNPDKCAFGVSAEIFLGFMVHERGIEANPKKIKAILELRSPTTLKQVQGLTDRLATLNRFILWSTDRCLPFFQVIKKGRGMNWDEESERAFRELQSYLTNPPLLVKPLPGDILQLYLADQAQRLVQPL</sequence>
<dbReference type="SUPFAM" id="SSF56672">
    <property type="entry name" value="DNA/RNA polymerases"/>
    <property type="match status" value="1"/>
</dbReference>
<dbReference type="InterPro" id="IPR000477">
    <property type="entry name" value="RT_dom"/>
</dbReference>
<dbReference type="PANTHER" id="PTHR24559:SF431">
    <property type="entry name" value="RNA-DIRECTED DNA POLYMERASE HOMOLOG"/>
    <property type="match status" value="1"/>
</dbReference>
<dbReference type="Pfam" id="PF00078">
    <property type="entry name" value="RVT_1"/>
    <property type="match status" value="1"/>
</dbReference>
<reference evidence="2" key="2">
    <citation type="submission" date="2023-06" db="EMBL/GenBank/DDBJ databases">
        <authorList>
            <person name="Swenson N.G."/>
            <person name="Wegrzyn J.L."/>
            <person name="Mcevoy S.L."/>
        </authorList>
    </citation>
    <scope>NUCLEOTIDE SEQUENCE</scope>
    <source>
        <strain evidence="2">NS2018</strain>
        <tissue evidence="2">Leaf</tissue>
    </source>
</reference>
<dbReference type="PROSITE" id="PS50878">
    <property type="entry name" value="RT_POL"/>
    <property type="match status" value="1"/>
</dbReference>
<protein>
    <recommendedName>
        <fullName evidence="1">Reverse transcriptase domain-containing protein</fullName>
    </recommendedName>
</protein>
<dbReference type="AlphaFoldDB" id="A0AA39VF52"/>
<accession>A0AA39VF52</accession>
<dbReference type="Proteomes" id="UP001168877">
    <property type="component" value="Unassembled WGS sequence"/>
</dbReference>
<organism evidence="2 3">
    <name type="scientific">Acer saccharum</name>
    <name type="common">Sugar maple</name>
    <dbReference type="NCBI Taxonomy" id="4024"/>
    <lineage>
        <taxon>Eukaryota</taxon>
        <taxon>Viridiplantae</taxon>
        <taxon>Streptophyta</taxon>
        <taxon>Embryophyta</taxon>
        <taxon>Tracheophyta</taxon>
        <taxon>Spermatophyta</taxon>
        <taxon>Magnoliopsida</taxon>
        <taxon>eudicotyledons</taxon>
        <taxon>Gunneridae</taxon>
        <taxon>Pentapetalae</taxon>
        <taxon>rosids</taxon>
        <taxon>malvids</taxon>
        <taxon>Sapindales</taxon>
        <taxon>Sapindaceae</taxon>
        <taxon>Hippocastanoideae</taxon>
        <taxon>Acereae</taxon>
        <taxon>Acer</taxon>
    </lineage>
</organism>
<keyword evidence="3" id="KW-1185">Reference proteome</keyword>
<dbReference type="PANTHER" id="PTHR24559">
    <property type="entry name" value="TRANSPOSON TY3-I GAG-POL POLYPROTEIN"/>
    <property type="match status" value="1"/>
</dbReference>
<evidence type="ECO:0000313" key="3">
    <source>
        <dbReference type="Proteomes" id="UP001168877"/>
    </source>
</evidence>
<feature type="domain" description="Reverse transcriptase" evidence="1">
    <location>
        <begin position="46"/>
        <end position="225"/>
    </location>
</feature>
<dbReference type="InterPro" id="IPR053134">
    <property type="entry name" value="RNA-dir_DNA_polymerase"/>
</dbReference>
<dbReference type="CDD" id="cd01647">
    <property type="entry name" value="RT_LTR"/>
    <property type="match status" value="1"/>
</dbReference>
<proteinExistence type="predicted"/>
<evidence type="ECO:0000313" key="2">
    <source>
        <dbReference type="EMBL" id="KAK0575833.1"/>
    </source>
</evidence>
<dbReference type="InterPro" id="IPR043502">
    <property type="entry name" value="DNA/RNA_pol_sf"/>
</dbReference>
<gene>
    <name evidence="2" type="ORF">LWI29_007911</name>
</gene>
<dbReference type="EMBL" id="JAUESC010000386">
    <property type="protein sequence ID" value="KAK0575833.1"/>
    <property type="molecule type" value="Genomic_DNA"/>
</dbReference>
<dbReference type="Gene3D" id="3.10.10.10">
    <property type="entry name" value="HIV Type 1 Reverse Transcriptase, subunit A, domain 1"/>
    <property type="match status" value="1"/>
</dbReference>